<comment type="caution">
    <text evidence="3">The sequence shown here is derived from an EMBL/GenBank/DDBJ whole genome shotgun (WGS) entry which is preliminary data.</text>
</comment>
<dbReference type="EMBL" id="BMGR01000001">
    <property type="protein sequence ID" value="GGF87895.1"/>
    <property type="molecule type" value="Genomic_DNA"/>
</dbReference>
<feature type="signal peptide" evidence="1">
    <location>
        <begin position="1"/>
        <end position="25"/>
    </location>
</feature>
<dbReference type="SUPFAM" id="SSF55383">
    <property type="entry name" value="Copper amine oxidase, domain N"/>
    <property type="match status" value="1"/>
</dbReference>
<dbReference type="Gene3D" id="3.30.457.10">
    <property type="entry name" value="Copper amine oxidase-like, N-terminal domain"/>
    <property type="match status" value="1"/>
</dbReference>
<dbReference type="InterPro" id="IPR036582">
    <property type="entry name" value="Mao_N_sf"/>
</dbReference>
<feature type="chain" id="PRO_5037732595" description="Copper amine oxidase-like N-terminal domain-containing protein" evidence="1">
    <location>
        <begin position="26"/>
        <end position="222"/>
    </location>
</feature>
<evidence type="ECO:0000256" key="1">
    <source>
        <dbReference type="SAM" id="SignalP"/>
    </source>
</evidence>
<proteinExistence type="predicted"/>
<feature type="domain" description="Copper amine oxidase-like N-terminal" evidence="2">
    <location>
        <begin position="33"/>
        <end position="90"/>
    </location>
</feature>
<evidence type="ECO:0000259" key="2">
    <source>
        <dbReference type="Pfam" id="PF07833"/>
    </source>
</evidence>
<dbReference type="Pfam" id="PF07833">
    <property type="entry name" value="Cu_amine_oxidN1"/>
    <property type="match status" value="1"/>
</dbReference>
<accession>A0A917CGL6</accession>
<keyword evidence="1" id="KW-0732">Signal</keyword>
<evidence type="ECO:0000313" key="3">
    <source>
        <dbReference type="EMBL" id="GGF87895.1"/>
    </source>
</evidence>
<dbReference type="AlphaFoldDB" id="A0A917CGL6"/>
<reference evidence="3" key="2">
    <citation type="submission" date="2020-09" db="EMBL/GenBank/DDBJ databases">
        <authorList>
            <person name="Sun Q."/>
            <person name="Zhou Y."/>
        </authorList>
    </citation>
    <scope>NUCLEOTIDE SEQUENCE</scope>
    <source>
        <strain evidence="3">CGMCC 1.12987</strain>
    </source>
</reference>
<reference evidence="3" key="1">
    <citation type="journal article" date="2014" name="Int. J. Syst. Evol. Microbiol.">
        <title>Complete genome sequence of Corynebacterium casei LMG S-19264T (=DSM 44701T), isolated from a smear-ripened cheese.</title>
        <authorList>
            <consortium name="US DOE Joint Genome Institute (JGI-PGF)"/>
            <person name="Walter F."/>
            <person name="Albersmeier A."/>
            <person name="Kalinowski J."/>
            <person name="Ruckert C."/>
        </authorList>
    </citation>
    <scope>NUCLEOTIDE SEQUENCE</scope>
    <source>
        <strain evidence="3">CGMCC 1.12987</strain>
    </source>
</reference>
<evidence type="ECO:0000313" key="4">
    <source>
        <dbReference type="Proteomes" id="UP000644756"/>
    </source>
</evidence>
<gene>
    <name evidence="3" type="ORF">GCM10010916_01530</name>
</gene>
<sequence>MRKKLVIAALLTSILGASIGFGAFAATKFTLIVNGQVANVEPIVQKGVTYVPVRAAAEMLGANVRYDAATRTVSITSKDGGATETTATAAKSYDVNVTVKSGPMTLKVTKVTLNPAFKYDTYYSPVNAVVFDVEVENTSSDNVGWFPSGEIVTNTKEQVAGYTYESLGGEYKGKVIKKGKIIFEVKSDINQITSLNYFVDAAFDGASYSSIGEDVVTEIILK</sequence>
<organism evidence="3 4">
    <name type="scientific">Paenibacillus abyssi</name>
    <dbReference type="NCBI Taxonomy" id="1340531"/>
    <lineage>
        <taxon>Bacteria</taxon>
        <taxon>Bacillati</taxon>
        <taxon>Bacillota</taxon>
        <taxon>Bacilli</taxon>
        <taxon>Bacillales</taxon>
        <taxon>Paenibacillaceae</taxon>
        <taxon>Paenibacillus</taxon>
    </lineage>
</organism>
<dbReference type="Proteomes" id="UP000644756">
    <property type="component" value="Unassembled WGS sequence"/>
</dbReference>
<dbReference type="InterPro" id="IPR012854">
    <property type="entry name" value="Cu_amine_oxidase-like_N"/>
</dbReference>
<protein>
    <recommendedName>
        <fullName evidence="2">Copper amine oxidase-like N-terminal domain-containing protein</fullName>
    </recommendedName>
</protein>
<keyword evidence="4" id="KW-1185">Reference proteome</keyword>
<name>A0A917CGL6_9BACL</name>
<dbReference type="RefSeq" id="WP_188528069.1">
    <property type="nucleotide sequence ID" value="NZ_BMGR01000001.1"/>
</dbReference>